<reference evidence="1 2" key="1">
    <citation type="submission" date="2020-08" db="EMBL/GenBank/DDBJ databases">
        <title>Sequencing the genomes of 1000 actinobacteria strains.</title>
        <authorList>
            <person name="Klenk H.-P."/>
        </authorList>
    </citation>
    <scope>NUCLEOTIDE SEQUENCE [LARGE SCALE GENOMIC DNA]</scope>
    <source>
        <strain evidence="1 2">DSM 43851</strain>
    </source>
</reference>
<keyword evidence="2" id="KW-1185">Reference proteome</keyword>
<gene>
    <name evidence="1" type="ORF">BJ998_002175</name>
</gene>
<dbReference type="RefSeq" id="WP_184860787.1">
    <property type="nucleotide sequence ID" value="NZ_JACHIR010000001.1"/>
</dbReference>
<protein>
    <submittedName>
        <fullName evidence="1">Uncharacterized protein</fullName>
    </submittedName>
</protein>
<proteinExistence type="predicted"/>
<accession>A0A7W9NFX7</accession>
<sequence length="315" mass="34769">MTEYAYDRTRNVLLAVWSVGIGTVADTVVAFDDLPAPEYALQLGYELTQLSKHLWRTYTHPLTEAVDQPDEALSRARNQLAIDLVTGAMRDPHLPVGDQMQICESEVLEAGHQVGRILHRIGDRGVTDQAVTDVEAEIDALRRAALGDLTGRANQAVVLTRSDPQPQQVAAAHAYFEKDPMGPPELYTKIDATSAAVAAVHWLDAALMIASRAASGNLSDAPPTCRHNHVDELADEVPVLVVQRLDRGELPRDVVMALVRDGMPARTLLEQLLIGIHNAWQLYGEWNKTVPADQINDTFRARTRRMAVEGRDRIL</sequence>
<organism evidence="1 2">
    <name type="scientific">Kutzneria kofuensis</name>
    <dbReference type="NCBI Taxonomy" id="103725"/>
    <lineage>
        <taxon>Bacteria</taxon>
        <taxon>Bacillati</taxon>
        <taxon>Actinomycetota</taxon>
        <taxon>Actinomycetes</taxon>
        <taxon>Pseudonocardiales</taxon>
        <taxon>Pseudonocardiaceae</taxon>
        <taxon>Kutzneria</taxon>
    </lineage>
</organism>
<evidence type="ECO:0000313" key="2">
    <source>
        <dbReference type="Proteomes" id="UP000585638"/>
    </source>
</evidence>
<dbReference type="Proteomes" id="UP000585638">
    <property type="component" value="Unassembled WGS sequence"/>
</dbReference>
<dbReference type="AlphaFoldDB" id="A0A7W9NFX7"/>
<name>A0A7W9NFX7_9PSEU</name>
<evidence type="ECO:0000313" key="1">
    <source>
        <dbReference type="EMBL" id="MBB5890979.1"/>
    </source>
</evidence>
<comment type="caution">
    <text evidence="1">The sequence shown here is derived from an EMBL/GenBank/DDBJ whole genome shotgun (WGS) entry which is preliminary data.</text>
</comment>
<dbReference type="EMBL" id="JACHIR010000001">
    <property type="protein sequence ID" value="MBB5890979.1"/>
    <property type="molecule type" value="Genomic_DNA"/>
</dbReference>